<feature type="compositionally biased region" description="Acidic residues" evidence="1">
    <location>
        <begin position="145"/>
        <end position="160"/>
    </location>
</feature>
<protein>
    <submittedName>
        <fullName evidence="2">Uncharacterized protein</fullName>
    </submittedName>
</protein>
<feature type="region of interest" description="Disordered" evidence="1">
    <location>
        <begin position="113"/>
        <end position="274"/>
    </location>
</feature>
<organism evidence="2">
    <name type="scientific">Skeletonema marinoi</name>
    <dbReference type="NCBI Taxonomy" id="267567"/>
    <lineage>
        <taxon>Eukaryota</taxon>
        <taxon>Sar</taxon>
        <taxon>Stramenopiles</taxon>
        <taxon>Ochrophyta</taxon>
        <taxon>Bacillariophyta</taxon>
        <taxon>Coscinodiscophyceae</taxon>
        <taxon>Thalassiosirophycidae</taxon>
        <taxon>Thalassiosirales</taxon>
        <taxon>Skeletonemataceae</taxon>
        <taxon>Skeletonema</taxon>
        <taxon>Skeletonema marinoi-dohrnii complex</taxon>
    </lineage>
</organism>
<feature type="compositionally biased region" description="Basic and acidic residues" evidence="1">
    <location>
        <begin position="193"/>
        <end position="205"/>
    </location>
</feature>
<evidence type="ECO:0000313" key="2">
    <source>
        <dbReference type="EMBL" id="CAD9621340.1"/>
    </source>
</evidence>
<evidence type="ECO:0000256" key="1">
    <source>
        <dbReference type="SAM" id="MobiDB-lite"/>
    </source>
</evidence>
<feature type="compositionally biased region" description="Acidic residues" evidence="1">
    <location>
        <begin position="21"/>
        <end position="30"/>
    </location>
</feature>
<dbReference type="AlphaFoldDB" id="A0A7S2M031"/>
<accession>A0A7S2M031</accession>
<gene>
    <name evidence="2" type="ORF">SMAR0320_LOCUS18146</name>
</gene>
<feature type="compositionally biased region" description="Basic residues" evidence="1">
    <location>
        <begin position="252"/>
        <end position="266"/>
    </location>
</feature>
<sequence length="320" mass="34707">MPRKSARNTNTDGVADPLAAQDEDQAALDAGEEATAAAMEAAAAAEAAEAAVDSLGLDSVGVDVHAADHGDDEMALAAAAAAAAVQAADGMAVVVDQALLATAAAAAASQVAASMPEPDETPAEFPQEVGDVSVPALPAPKLMDMDMDMDDDMYDPDAPEDERHDSLLAARRMKDRRRYATMSPTQRAAYNAHRRELYHKQGETARHRRRERERQRYHSLEGEDRKARNARRAKLERDRYQKLSKDELGDRNRRRRERAKSRKTNAKRTESTQQMPVTAAIETQVPTLPATGLGMSAVAAEVAEQVIVNVMNDDDLQVQV</sequence>
<proteinExistence type="predicted"/>
<feature type="region of interest" description="Disordered" evidence="1">
    <location>
        <begin position="1"/>
        <end position="30"/>
    </location>
</feature>
<name>A0A7S2M031_9STRA</name>
<reference evidence="2" key="1">
    <citation type="submission" date="2021-01" db="EMBL/GenBank/DDBJ databases">
        <authorList>
            <person name="Corre E."/>
            <person name="Pelletier E."/>
            <person name="Niang G."/>
            <person name="Scheremetjew M."/>
            <person name="Finn R."/>
            <person name="Kale V."/>
            <person name="Holt S."/>
            <person name="Cochrane G."/>
            <person name="Meng A."/>
            <person name="Brown T."/>
            <person name="Cohen L."/>
        </authorList>
    </citation>
    <scope>NUCLEOTIDE SEQUENCE</scope>
    <source>
        <strain evidence="2">SM1012Den-03</strain>
    </source>
</reference>
<dbReference type="EMBL" id="HBGZ01025508">
    <property type="protein sequence ID" value="CAD9621340.1"/>
    <property type="molecule type" value="Transcribed_RNA"/>
</dbReference>
<feature type="compositionally biased region" description="Basic and acidic residues" evidence="1">
    <location>
        <begin position="212"/>
        <end position="251"/>
    </location>
</feature>